<dbReference type="CDD" id="cd00093">
    <property type="entry name" value="HTH_XRE"/>
    <property type="match status" value="1"/>
</dbReference>
<proteinExistence type="predicted"/>
<dbReference type="InterPro" id="IPR001387">
    <property type="entry name" value="Cro/C1-type_HTH"/>
</dbReference>
<dbReference type="SMART" id="SM00530">
    <property type="entry name" value="HTH_XRE"/>
    <property type="match status" value="1"/>
</dbReference>
<feature type="domain" description="HTH cro/C1-type" evidence="1">
    <location>
        <begin position="93"/>
        <end position="139"/>
    </location>
</feature>
<reference evidence="2 3" key="1">
    <citation type="submission" date="2022-06" db="EMBL/GenBank/DDBJ databases">
        <title>Draft genome sequence of type strain Streptomyces rubrisoli DSM 42083.</title>
        <authorList>
            <person name="Duangmal K."/>
            <person name="Klaysubun C."/>
        </authorList>
    </citation>
    <scope>NUCLEOTIDE SEQUENCE [LARGE SCALE GENOMIC DNA]</scope>
    <source>
        <strain evidence="2 3">DSM 42083</strain>
    </source>
</reference>
<dbReference type="SUPFAM" id="SSF47413">
    <property type="entry name" value="lambda repressor-like DNA-binding domains"/>
    <property type="match status" value="1"/>
</dbReference>
<gene>
    <name evidence="2" type="ORF">NON19_05450</name>
</gene>
<accession>A0ABT1P7Z0</accession>
<dbReference type="Proteomes" id="UP001206206">
    <property type="component" value="Unassembled WGS sequence"/>
</dbReference>
<sequence>MSGSAEAAEFLDAEDLAARVAHRLNALFQWIQHPDARRPWLDGEVAEATGVPRDSIEGFRTGRPLEPIHQDPPKETLLARLTNRLTFYVDRDGRTKRAIALAAGITPEYLSKLLKGQCLPTVGKLEDLAATLGVEPSELATDSLGALARHFEQSSTCQIPRRYLTYADDHPDVQRVSLHLADVEAYQRLERNLIGVNFRSTSRLGPGALAEIAAIVERRVKMLPQDGSAE</sequence>
<dbReference type="RefSeq" id="WP_255925474.1">
    <property type="nucleotide sequence ID" value="NZ_JANFNH010000003.1"/>
</dbReference>
<dbReference type="Pfam" id="PF01381">
    <property type="entry name" value="HTH_3"/>
    <property type="match status" value="1"/>
</dbReference>
<protein>
    <submittedName>
        <fullName evidence="2">Helix-turn-helix domain-containing protein</fullName>
    </submittedName>
</protein>
<dbReference type="EMBL" id="JANFNH010000003">
    <property type="protein sequence ID" value="MCQ4041486.1"/>
    <property type="molecule type" value="Genomic_DNA"/>
</dbReference>
<dbReference type="PROSITE" id="PS50943">
    <property type="entry name" value="HTH_CROC1"/>
    <property type="match status" value="1"/>
</dbReference>
<organism evidence="2 3">
    <name type="scientific">Streptantibioticus rubrisoli</name>
    <dbReference type="NCBI Taxonomy" id="1387313"/>
    <lineage>
        <taxon>Bacteria</taxon>
        <taxon>Bacillati</taxon>
        <taxon>Actinomycetota</taxon>
        <taxon>Actinomycetes</taxon>
        <taxon>Kitasatosporales</taxon>
        <taxon>Streptomycetaceae</taxon>
        <taxon>Streptantibioticus</taxon>
    </lineage>
</organism>
<evidence type="ECO:0000259" key="1">
    <source>
        <dbReference type="PROSITE" id="PS50943"/>
    </source>
</evidence>
<comment type="caution">
    <text evidence="2">The sequence shown here is derived from an EMBL/GenBank/DDBJ whole genome shotgun (WGS) entry which is preliminary data.</text>
</comment>
<evidence type="ECO:0000313" key="2">
    <source>
        <dbReference type="EMBL" id="MCQ4041486.1"/>
    </source>
</evidence>
<dbReference type="Gene3D" id="1.10.260.40">
    <property type="entry name" value="lambda repressor-like DNA-binding domains"/>
    <property type="match status" value="1"/>
</dbReference>
<keyword evidence="3" id="KW-1185">Reference proteome</keyword>
<dbReference type="InterPro" id="IPR010982">
    <property type="entry name" value="Lambda_DNA-bd_dom_sf"/>
</dbReference>
<evidence type="ECO:0000313" key="3">
    <source>
        <dbReference type="Proteomes" id="UP001206206"/>
    </source>
</evidence>
<name>A0ABT1P7Z0_9ACTN</name>